<evidence type="ECO:0000256" key="3">
    <source>
        <dbReference type="ARBA" id="ARBA00022692"/>
    </source>
</evidence>
<comment type="subcellular location">
    <subcellularLocation>
        <location evidence="1">Membrane</location>
        <topology evidence="1">Multi-pass membrane protein</topology>
    </subcellularLocation>
</comment>
<evidence type="ECO:0000256" key="5">
    <source>
        <dbReference type="ARBA" id="ARBA00023136"/>
    </source>
</evidence>
<protein>
    <recommendedName>
        <fullName evidence="9">Protein DETOXIFICATION</fullName>
    </recommendedName>
</protein>
<dbReference type="InterPro" id="IPR044644">
    <property type="entry name" value="DinF-like"/>
</dbReference>
<dbReference type="GO" id="GO:0016020">
    <property type="term" value="C:membrane"/>
    <property type="evidence" value="ECO:0007669"/>
    <property type="project" value="UniProtKB-SubCell"/>
</dbReference>
<evidence type="ECO:0000313" key="8">
    <source>
        <dbReference type="EMBL" id="CAD8614481.1"/>
    </source>
</evidence>
<keyword evidence="5 7" id="KW-0472">Membrane</keyword>
<accession>A0A7S0Q6X3</accession>
<dbReference type="PANTHER" id="PTHR42893:SF46">
    <property type="entry name" value="PROTEIN DETOXIFICATION 44, CHLOROPLASTIC"/>
    <property type="match status" value="1"/>
</dbReference>
<gene>
    <name evidence="8" type="ORF">CPEL01642_LOCUS17862</name>
</gene>
<keyword evidence="3 7" id="KW-0812">Transmembrane</keyword>
<evidence type="ECO:0008006" key="9">
    <source>
        <dbReference type="Google" id="ProtNLM"/>
    </source>
</evidence>
<sequence>MVRVAALLRPPKLSALVPLIKGGSALLMRQIALNVAFVSATRMTQAMDTTGVSAAAYAITNQIYSLGVVVMLAVQATGATLVPTALSRGASSGAGGFPRNASVAASEGEGDTENLDAARRVADRLIGWSTLIAATLAALQAILAPALAPAFSTLPQVREAVVRPAFVSALVQLTNGPLFAGEGIMMGVGAFGPLALLTAVGVGVMVAGLCISSHLGLGVSSVWFSLLAFHLVQLVGTMYHHLRLGPLARRPAGRKGAAAALEADCLLLPRGDEVCVSVEAEADASARSGQAGPGI</sequence>
<dbReference type="AlphaFoldDB" id="A0A7S0Q6X3"/>
<keyword evidence="4 7" id="KW-1133">Transmembrane helix</keyword>
<evidence type="ECO:0000256" key="6">
    <source>
        <dbReference type="SAM" id="MobiDB-lite"/>
    </source>
</evidence>
<dbReference type="PANTHER" id="PTHR42893">
    <property type="entry name" value="PROTEIN DETOXIFICATION 44, CHLOROPLASTIC-RELATED"/>
    <property type="match status" value="1"/>
</dbReference>
<evidence type="ECO:0000256" key="2">
    <source>
        <dbReference type="ARBA" id="ARBA00010199"/>
    </source>
</evidence>
<comment type="similarity">
    <text evidence="2">Belongs to the multi antimicrobial extrusion (MATE) (TC 2.A.66.1) family.</text>
</comment>
<reference evidence="8" key="1">
    <citation type="submission" date="2021-01" db="EMBL/GenBank/DDBJ databases">
        <authorList>
            <person name="Corre E."/>
            <person name="Pelletier E."/>
            <person name="Niang G."/>
            <person name="Scheremetjew M."/>
            <person name="Finn R."/>
            <person name="Kale V."/>
            <person name="Holt S."/>
            <person name="Cochrane G."/>
            <person name="Meng A."/>
            <person name="Brown T."/>
            <person name="Cohen L."/>
        </authorList>
    </citation>
    <scope>NUCLEOTIDE SEQUENCE</scope>
    <source>
        <strain evidence="8">PLY182g</strain>
    </source>
</reference>
<evidence type="ECO:0000256" key="1">
    <source>
        <dbReference type="ARBA" id="ARBA00004141"/>
    </source>
</evidence>
<feature type="transmembrane region" description="Helical" evidence="7">
    <location>
        <begin position="125"/>
        <end position="148"/>
    </location>
</feature>
<evidence type="ECO:0000256" key="7">
    <source>
        <dbReference type="SAM" id="Phobius"/>
    </source>
</evidence>
<feature type="transmembrane region" description="Helical" evidence="7">
    <location>
        <begin position="191"/>
        <end position="215"/>
    </location>
</feature>
<name>A0A7S0Q6X3_9EUKA</name>
<proteinExistence type="inferred from homology"/>
<feature type="region of interest" description="Disordered" evidence="6">
    <location>
        <begin position="90"/>
        <end position="109"/>
    </location>
</feature>
<dbReference type="EMBL" id="HBEY01037523">
    <property type="protein sequence ID" value="CAD8614481.1"/>
    <property type="molecule type" value="Transcribed_RNA"/>
</dbReference>
<evidence type="ECO:0000256" key="4">
    <source>
        <dbReference type="ARBA" id="ARBA00022989"/>
    </source>
</evidence>
<organism evidence="8">
    <name type="scientific">Coccolithus braarudii</name>
    <dbReference type="NCBI Taxonomy" id="221442"/>
    <lineage>
        <taxon>Eukaryota</taxon>
        <taxon>Haptista</taxon>
        <taxon>Haptophyta</taxon>
        <taxon>Prymnesiophyceae</taxon>
        <taxon>Coccolithales</taxon>
        <taxon>Coccolithaceae</taxon>
        <taxon>Coccolithus</taxon>
    </lineage>
</organism>
<feature type="transmembrane region" description="Helical" evidence="7">
    <location>
        <begin position="221"/>
        <end position="242"/>
    </location>
</feature>